<evidence type="ECO:0000313" key="2">
    <source>
        <dbReference type="Proteomes" id="UP000229080"/>
    </source>
</evidence>
<sequence>MPTRNKITRDVERKIKAKERRIYVIIRVYSPEEDTDKVISKLREMRYAPHILNNLIYCVMSFEKIVQLSALHEIKRISLNNKITSPY</sequence>
<dbReference type="AlphaFoldDB" id="A0A2H0WYB2"/>
<name>A0A2H0WYB2_9BACT</name>
<reference evidence="2" key="1">
    <citation type="submission" date="2017-09" db="EMBL/GenBank/DDBJ databases">
        <title>Depth-based differentiation of microbial function through sediment-hosted aquifers and enrichment of novel symbionts in the deep terrestrial subsurface.</title>
        <authorList>
            <person name="Probst A.J."/>
            <person name="Ladd B."/>
            <person name="Jarett J.K."/>
            <person name="Geller-Mcgrath D.E."/>
            <person name="Sieber C.M.K."/>
            <person name="Emerson J.B."/>
            <person name="Anantharaman K."/>
            <person name="Thomas B.C."/>
            <person name="Malmstrom R."/>
            <person name="Stieglmeier M."/>
            <person name="Klingl A."/>
            <person name="Woyke T."/>
            <person name="Ryan C.M."/>
            <person name="Banfield J.F."/>
        </authorList>
    </citation>
    <scope>NUCLEOTIDE SEQUENCE [LARGE SCALE GENOMIC DNA]</scope>
</reference>
<accession>A0A2H0WYB2</accession>
<dbReference type="EMBL" id="PEZF01000045">
    <property type="protein sequence ID" value="PIS16909.1"/>
    <property type="molecule type" value="Genomic_DNA"/>
</dbReference>
<comment type="caution">
    <text evidence="1">The sequence shown here is derived from an EMBL/GenBank/DDBJ whole genome shotgun (WGS) entry which is preliminary data.</text>
</comment>
<organism evidence="1 2">
    <name type="scientific">Candidatus Portnoybacteria bacterium CG09_land_8_20_14_0_10_44_13</name>
    <dbReference type="NCBI Taxonomy" id="1974811"/>
    <lineage>
        <taxon>Bacteria</taxon>
        <taxon>Candidatus Portnoyibacteriota</taxon>
    </lineage>
</organism>
<dbReference type="Proteomes" id="UP000229080">
    <property type="component" value="Unassembled WGS sequence"/>
</dbReference>
<gene>
    <name evidence="1" type="ORF">COT61_01470</name>
</gene>
<protein>
    <submittedName>
        <fullName evidence="1">Uncharacterized protein</fullName>
    </submittedName>
</protein>
<proteinExistence type="predicted"/>
<evidence type="ECO:0000313" key="1">
    <source>
        <dbReference type="EMBL" id="PIS16909.1"/>
    </source>
</evidence>